<feature type="transmembrane region" description="Helical" evidence="6">
    <location>
        <begin position="135"/>
        <end position="158"/>
    </location>
</feature>
<dbReference type="GO" id="GO:0005789">
    <property type="term" value="C:endoplasmic reticulum membrane"/>
    <property type="evidence" value="ECO:0007669"/>
    <property type="project" value="UniProtKB-SubCell"/>
</dbReference>
<protein>
    <recommendedName>
        <fullName evidence="6">Reticulon-like protein</fullName>
    </recommendedName>
</protein>
<accession>J3JU80</accession>
<name>J3JU80_DENPD</name>
<keyword evidence="4 6" id="KW-1133">Transmembrane helix</keyword>
<dbReference type="GO" id="GO:0030424">
    <property type="term" value="C:axon"/>
    <property type="evidence" value="ECO:0007669"/>
    <property type="project" value="TreeGrafter"/>
</dbReference>
<dbReference type="PANTHER" id="PTHR45799:SF2">
    <property type="entry name" value="RETICULON-LIKE PROTEIN"/>
    <property type="match status" value="1"/>
</dbReference>
<feature type="transmembrane region" description="Helical" evidence="6">
    <location>
        <begin position="32"/>
        <end position="60"/>
    </location>
</feature>
<evidence type="ECO:0000256" key="3">
    <source>
        <dbReference type="ARBA" id="ARBA00022824"/>
    </source>
</evidence>
<sequence>MFCPNAWFNRLNMNPKVECLIYWRDPKKSVPVFGGVLLVLLALTYVSLISVVAYASLLALTGTVAFRIYKNIIQAVQKTGDGHPFKEYLDMDVSLSPQKAQEVSQIAVAHVNAAISELRRLFLVEDLVDSFKFGVFLWVLTYLGSWFNGMTLVIIAWVTLFTLPKVYEANQVQIDTNLEIVRIKIAEITTKVKAAIPIGKKGEKVE</sequence>
<dbReference type="EMBL" id="BT126793">
    <property type="protein sequence ID" value="AEE61755.1"/>
    <property type="molecule type" value="mRNA"/>
</dbReference>
<dbReference type="OrthoDB" id="567788at2759"/>
<evidence type="ECO:0000256" key="5">
    <source>
        <dbReference type="ARBA" id="ARBA00023136"/>
    </source>
</evidence>
<dbReference type="PROSITE" id="PS50845">
    <property type="entry name" value="RETICULON"/>
    <property type="match status" value="1"/>
</dbReference>
<dbReference type="Gene3D" id="1.20.5.2480">
    <property type="match status" value="1"/>
</dbReference>
<evidence type="ECO:0000259" key="7">
    <source>
        <dbReference type="PROSITE" id="PS50845"/>
    </source>
</evidence>
<dbReference type="InterPro" id="IPR046964">
    <property type="entry name" value="RTN1-4"/>
</dbReference>
<dbReference type="Pfam" id="PF02453">
    <property type="entry name" value="Reticulon"/>
    <property type="match status" value="1"/>
</dbReference>
<evidence type="ECO:0000256" key="1">
    <source>
        <dbReference type="ARBA" id="ARBA00004477"/>
    </source>
</evidence>
<reference evidence="8" key="1">
    <citation type="journal article" date="2012" name="Insect Biochem. Mol. Biol.">
        <title>Transcriptome and full-length cDNA resources for the mountain pine beetle, Dendroctonus ponderosae Hopkins, a major insect pest of pine forests.</title>
        <authorList>
            <person name="Keeling C.I."/>
            <person name="Henderson H."/>
            <person name="Li M."/>
            <person name="Yuen M."/>
            <person name="Clark E.L."/>
            <person name="Fraser J.D."/>
            <person name="Huber D.P."/>
            <person name="Liao N.Y."/>
            <person name="Roderick Docking T."/>
            <person name="Birol I."/>
            <person name="Chan S.K."/>
            <person name="Taylor G.A."/>
            <person name="Palmquist D."/>
            <person name="Jones S.J."/>
            <person name="Bohlmann J."/>
        </authorList>
    </citation>
    <scope>NUCLEOTIDE SEQUENCE</scope>
    <source>
        <tissue evidence="8">Midgut and adhering fatbody of emerged adults of both sexes 1</tissue>
    </source>
</reference>
<keyword evidence="5 6" id="KW-0472">Membrane</keyword>
<organism evidence="8">
    <name type="scientific">Dendroctonus ponderosae</name>
    <name type="common">Mountain pine beetle</name>
    <dbReference type="NCBI Taxonomy" id="77166"/>
    <lineage>
        <taxon>Eukaryota</taxon>
        <taxon>Metazoa</taxon>
        <taxon>Ecdysozoa</taxon>
        <taxon>Arthropoda</taxon>
        <taxon>Hexapoda</taxon>
        <taxon>Insecta</taxon>
        <taxon>Pterygota</taxon>
        <taxon>Neoptera</taxon>
        <taxon>Endopterygota</taxon>
        <taxon>Coleoptera</taxon>
        <taxon>Polyphaga</taxon>
        <taxon>Cucujiformia</taxon>
        <taxon>Curculionidae</taxon>
        <taxon>Scolytinae</taxon>
        <taxon>Dendroctonus</taxon>
    </lineage>
</organism>
<feature type="domain" description="Reticulon" evidence="7">
    <location>
        <begin position="17"/>
        <end position="206"/>
    </location>
</feature>
<dbReference type="HOGENOM" id="CLU_048580_2_0_1"/>
<comment type="subcellular location">
    <subcellularLocation>
        <location evidence="1 6">Endoplasmic reticulum membrane</location>
        <topology evidence="1 6">Multi-pass membrane protein</topology>
    </subcellularLocation>
</comment>
<keyword evidence="2 6" id="KW-0812">Transmembrane</keyword>
<evidence type="ECO:0000256" key="6">
    <source>
        <dbReference type="RuleBase" id="RU363132"/>
    </source>
</evidence>
<evidence type="ECO:0000313" key="8">
    <source>
        <dbReference type="EMBL" id="AEE61755.1"/>
    </source>
</evidence>
<dbReference type="AlphaFoldDB" id="J3JU80"/>
<proteinExistence type="evidence at transcript level"/>
<dbReference type="PANTHER" id="PTHR45799">
    <property type="entry name" value="RETICULON-LIKE PROTEIN"/>
    <property type="match status" value="1"/>
</dbReference>
<evidence type="ECO:0000256" key="4">
    <source>
        <dbReference type="ARBA" id="ARBA00022989"/>
    </source>
</evidence>
<evidence type="ECO:0000256" key="2">
    <source>
        <dbReference type="ARBA" id="ARBA00022692"/>
    </source>
</evidence>
<dbReference type="InterPro" id="IPR003388">
    <property type="entry name" value="Reticulon"/>
</dbReference>
<keyword evidence="3 6" id="KW-0256">Endoplasmic reticulum</keyword>